<dbReference type="InterPro" id="IPR011989">
    <property type="entry name" value="ARM-like"/>
</dbReference>
<dbReference type="InterPro" id="IPR016024">
    <property type="entry name" value="ARM-type_fold"/>
</dbReference>
<dbReference type="AlphaFoldDB" id="A0A7R9U9J5"/>
<sequence>MRIPRLLLCAAVCASLLVRRCGAEDPPGAEDDGHWRVLGPDESVPPGAHVRLNITSLEKTVRVDAAGEIVIGAQDLTETQVVATDSAAEEPASAVDAGREMMKESLLKLPDAELARYGVTHAELSTPGAWEDRIDGIWQKRQQDLREAIESMGSHVNIFLERIMVLSAADSSEEDVMKVLLQLEDDLMDIDMARDFHTVGGWPALTGLLADSHAEDVRCQAALVVGNTVRNTPEFQAWVSEVPMGSAADVEEATMMHLLVSMMNSSASTAKEQSKALSALSGALYNHVENLQLFADLDGSAKLLALLDDAVEDRLSLRAIRIVSDLAFEAAESGDEELKGLLGGIFDARWCRRTEDLASAAKGAGTDDRLSEAVSQLIDHVDRSLSWRQVCELDRPEL</sequence>
<feature type="signal peptide" evidence="1">
    <location>
        <begin position="1"/>
        <end position="23"/>
    </location>
</feature>
<evidence type="ECO:0008006" key="3">
    <source>
        <dbReference type="Google" id="ProtNLM"/>
    </source>
</evidence>
<dbReference type="PANTHER" id="PTHR19316:SF18">
    <property type="entry name" value="HSP70-BINDING PROTEIN 1"/>
    <property type="match status" value="1"/>
</dbReference>
<dbReference type="PANTHER" id="PTHR19316">
    <property type="entry name" value="PROTEIN FOLDING REGULATOR"/>
    <property type="match status" value="1"/>
</dbReference>
<gene>
    <name evidence="2" type="ORF">PPYR1160_LOCUS8621</name>
</gene>
<accession>A0A7R9U9J5</accession>
<dbReference type="SUPFAM" id="SSF48371">
    <property type="entry name" value="ARM repeat"/>
    <property type="match status" value="1"/>
</dbReference>
<dbReference type="GO" id="GO:0005783">
    <property type="term" value="C:endoplasmic reticulum"/>
    <property type="evidence" value="ECO:0007669"/>
    <property type="project" value="TreeGrafter"/>
</dbReference>
<feature type="chain" id="PRO_5031444414" description="Nucleotide exchange factor SIL1" evidence="1">
    <location>
        <begin position="24"/>
        <end position="398"/>
    </location>
</feature>
<dbReference type="InterPro" id="IPR050693">
    <property type="entry name" value="Hsp70_NEF-Inhibitors"/>
</dbReference>
<reference evidence="2" key="1">
    <citation type="submission" date="2021-01" db="EMBL/GenBank/DDBJ databases">
        <authorList>
            <person name="Corre E."/>
            <person name="Pelletier E."/>
            <person name="Niang G."/>
            <person name="Scheremetjew M."/>
            <person name="Finn R."/>
            <person name="Kale V."/>
            <person name="Holt S."/>
            <person name="Cochrane G."/>
            <person name="Meng A."/>
            <person name="Brown T."/>
            <person name="Cohen L."/>
        </authorList>
    </citation>
    <scope>NUCLEOTIDE SEQUENCE</scope>
    <source>
        <strain evidence="2">CCMP2078</strain>
    </source>
</reference>
<organism evidence="2">
    <name type="scientific">Pinguiococcus pyrenoidosus</name>
    <dbReference type="NCBI Taxonomy" id="172671"/>
    <lineage>
        <taxon>Eukaryota</taxon>
        <taxon>Sar</taxon>
        <taxon>Stramenopiles</taxon>
        <taxon>Ochrophyta</taxon>
        <taxon>Pinguiophyceae</taxon>
        <taxon>Pinguiochrysidales</taxon>
        <taxon>Pinguiochrysidaceae</taxon>
        <taxon>Pinguiococcus</taxon>
    </lineage>
</organism>
<proteinExistence type="predicted"/>
<name>A0A7R9U9J5_9STRA</name>
<dbReference type="Gene3D" id="1.25.10.10">
    <property type="entry name" value="Leucine-rich Repeat Variant"/>
    <property type="match status" value="1"/>
</dbReference>
<keyword evidence="1" id="KW-0732">Signal</keyword>
<protein>
    <recommendedName>
        <fullName evidence="3">Nucleotide exchange factor SIL1</fullName>
    </recommendedName>
</protein>
<evidence type="ECO:0000313" key="2">
    <source>
        <dbReference type="EMBL" id="CAD8259120.1"/>
    </source>
</evidence>
<dbReference type="GO" id="GO:0000774">
    <property type="term" value="F:adenyl-nucleotide exchange factor activity"/>
    <property type="evidence" value="ECO:0007669"/>
    <property type="project" value="TreeGrafter"/>
</dbReference>
<evidence type="ECO:0000256" key="1">
    <source>
        <dbReference type="SAM" id="SignalP"/>
    </source>
</evidence>
<dbReference type="EMBL" id="HBEA01011276">
    <property type="protein sequence ID" value="CAD8259120.1"/>
    <property type="molecule type" value="Transcribed_RNA"/>
</dbReference>